<keyword evidence="5" id="KW-0998">Cell outer membrane</keyword>
<evidence type="ECO:0000256" key="3">
    <source>
        <dbReference type="ARBA" id="ARBA00022729"/>
    </source>
</evidence>
<evidence type="ECO:0000256" key="1">
    <source>
        <dbReference type="ARBA" id="ARBA00004442"/>
    </source>
</evidence>
<gene>
    <name evidence="7" type="ORF">K8V05_10845</name>
</gene>
<dbReference type="EMBL" id="DYVS01000191">
    <property type="protein sequence ID" value="HJF71241.1"/>
    <property type="molecule type" value="Genomic_DNA"/>
</dbReference>
<keyword evidence="4" id="KW-0472">Membrane</keyword>
<comment type="subcellular location">
    <subcellularLocation>
        <location evidence="1">Cell outer membrane</location>
    </subcellularLocation>
</comment>
<dbReference type="InterPro" id="IPR012944">
    <property type="entry name" value="SusD_RagB_dom"/>
</dbReference>
<evidence type="ECO:0000256" key="4">
    <source>
        <dbReference type="ARBA" id="ARBA00023136"/>
    </source>
</evidence>
<reference evidence="7" key="2">
    <citation type="submission" date="2021-09" db="EMBL/GenBank/DDBJ databases">
        <authorList>
            <person name="Gilroy R."/>
        </authorList>
    </citation>
    <scope>NUCLEOTIDE SEQUENCE</scope>
    <source>
        <strain evidence="7">6966</strain>
    </source>
</reference>
<comment type="similarity">
    <text evidence="2">Belongs to the SusD family.</text>
</comment>
<accession>A0A921KYZ1</accession>
<reference evidence="7" key="1">
    <citation type="journal article" date="2021" name="PeerJ">
        <title>Extensive microbial diversity within the chicken gut microbiome revealed by metagenomics and culture.</title>
        <authorList>
            <person name="Gilroy R."/>
            <person name="Ravi A."/>
            <person name="Getino M."/>
            <person name="Pursley I."/>
            <person name="Horton D.L."/>
            <person name="Alikhan N.F."/>
            <person name="Baker D."/>
            <person name="Gharbi K."/>
            <person name="Hall N."/>
            <person name="Watson M."/>
            <person name="Adriaenssens E.M."/>
            <person name="Foster-Nyarko E."/>
            <person name="Jarju S."/>
            <person name="Secka A."/>
            <person name="Antonio M."/>
            <person name="Oren A."/>
            <person name="Chaudhuri R.R."/>
            <person name="La Ragione R."/>
            <person name="Hildebrand F."/>
            <person name="Pallen M.J."/>
        </authorList>
    </citation>
    <scope>NUCLEOTIDE SEQUENCE</scope>
    <source>
        <strain evidence="7">6966</strain>
    </source>
</reference>
<name>A0A921KYZ1_9BACT</name>
<dbReference type="InterPro" id="IPR011990">
    <property type="entry name" value="TPR-like_helical_dom_sf"/>
</dbReference>
<evidence type="ECO:0000259" key="6">
    <source>
        <dbReference type="Pfam" id="PF07980"/>
    </source>
</evidence>
<comment type="caution">
    <text evidence="7">The sequence shown here is derived from an EMBL/GenBank/DDBJ whole genome shotgun (WGS) entry which is preliminary data.</text>
</comment>
<keyword evidence="3" id="KW-0732">Signal</keyword>
<feature type="domain" description="RagB/SusD" evidence="6">
    <location>
        <begin position="62"/>
        <end position="213"/>
    </location>
</feature>
<proteinExistence type="inferred from homology"/>
<evidence type="ECO:0000313" key="8">
    <source>
        <dbReference type="Proteomes" id="UP000742098"/>
    </source>
</evidence>
<dbReference type="AlphaFoldDB" id="A0A921KYZ1"/>
<organism evidence="7 8">
    <name type="scientific">Butyricimonas virosa</name>
    <dbReference type="NCBI Taxonomy" id="544645"/>
    <lineage>
        <taxon>Bacteria</taxon>
        <taxon>Pseudomonadati</taxon>
        <taxon>Bacteroidota</taxon>
        <taxon>Bacteroidia</taxon>
        <taxon>Bacteroidales</taxon>
        <taxon>Odoribacteraceae</taxon>
        <taxon>Butyricimonas</taxon>
    </lineage>
</organism>
<dbReference type="Proteomes" id="UP000742098">
    <property type="component" value="Unassembled WGS sequence"/>
</dbReference>
<evidence type="ECO:0000256" key="2">
    <source>
        <dbReference type="ARBA" id="ARBA00006275"/>
    </source>
</evidence>
<evidence type="ECO:0000256" key="5">
    <source>
        <dbReference type="ARBA" id="ARBA00023237"/>
    </source>
</evidence>
<protein>
    <submittedName>
        <fullName evidence="7">RagB/SusD family nutrient uptake outer membrane protein</fullName>
    </submittedName>
</protein>
<dbReference type="GO" id="GO:0009279">
    <property type="term" value="C:cell outer membrane"/>
    <property type="evidence" value="ECO:0007669"/>
    <property type="project" value="UniProtKB-SubCell"/>
</dbReference>
<feature type="non-terminal residue" evidence="7">
    <location>
        <position position="1"/>
    </location>
</feature>
<evidence type="ECO:0000313" key="7">
    <source>
        <dbReference type="EMBL" id="HJF71241.1"/>
    </source>
</evidence>
<dbReference type="Pfam" id="PF07980">
    <property type="entry name" value="SusD_RagB"/>
    <property type="match status" value="1"/>
</dbReference>
<dbReference type="SUPFAM" id="SSF48452">
    <property type="entry name" value="TPR-like"/>
    <property type="match status" value="1"/>
</dbReference>
<sequence>EAYRGFRINYYAINGVLARAYAFIGKYEEAFNITEEIITAVDNTKQRLFSFTPNADVEENPKTFLDLLFGLSNEKLADNYTAEYNATGKLYVDHYTITFDDNADYRNTKLLTKSGTKYFSTKYLPSSINSITSHICAKLIPMVRLSEMYYIRAEYYASINDFSNAIKEMDIVRDGRECTKGRLDDIIKDEKSFRKELIKEAQREFIGEGQVFFYFKKFNQPIYSSMKESDFTLPLPDSETIL</sequence>
<dbReference type="Gene3D" id="1.25.40.390">
    <property type="match status" value="1"/>
</dbReference>